<dbReference type="InterPro" id="IPR050471">
    <property type="entry name" value="AB_hydrolase"/>
</dbReference>
<dbReference type="InterPro" id="IPR002410">
    <property type="entry name" value="Peptidase_S33"/>
</dbReference>
<dbReference type="InterPro" id="IPR029058">
    <property type="entry name" value="AB_hydrolase_fold"/>
</dbReference>
<dbReference type="PANTHER" id="PTHR43433:SF5">
    <property type="entry name" value="AB HYDROLASE-1 DOMAIN-CONTAINING PROTEIN"/>
    <property type="match status" value="1"/>
</dbReference>
<dbReference type="Proteomes" id="UP000016930">
    <property type="component" value="Unassembled WGS sequence"/>
</dbReference>
<feature type="domain" description="AB hydrolase-1" evidence="3">
    <location>
        <begin position="33"/>
        <end position="287"/>
    </location>
</feature>
<dbReference type="AlphaFoldDB" id="M2QLB7"/>
<protein>
    <recommendedName>
        <fullName evidence="3">AB hydrolase-1 domain-containing protein</fullName>
    </recommendedName>
</protein>
<organism evidence="4 5">
    <name type="scientific">Ceriporiopsis subvermispora (strain B)</name>
    <name type="common">White-rot fungus</name>
    <name type="synonym">Gelatoporia subvermispora</name>
    <dbReference type="NCBI Taxonomy" id="914234"/>
    <lineage>
        <taxon>Eukaryota</taxon>
        <taxon>Fungi</taxon>
        <taxon>Dikarya</taxon>
        <taxon>Basidiomycota</taxon>
        <taxon>Agaricomycotina</taxon>
        <taxon>Agaricomycetes</taxon>
        <taxon>Polyporales</taxon>
        <taxon>Gelatoporiaceae</taxon>
        <taxon>Gelatoporia</taxon>
    </lineage>
</organism>
<evidence type="ECO:0000259" key="3">
    <source>
        <dbReference type="Pfam" id="PF00561"/>
    </source>
</evidence>
<evidence type="ECO:0000313" key="5">
    <source>
        <dbReference type="Proteomes" id="UP000016930"/>
    </source>
</evidence>
<proteinExistence type="inferred from homology"/>
<dbReference type="EMBL" id="KB445796">
    <property type="protein sequence ID" value="EMD37828.1"/>
    <property type="molecule type" value="Genomic_DNA"/>
</dbReference>
<accession>M2QLB7</accession>
<dbReference type="HOGENOM" id="CLU_020336_15_1_1"/>
<reference evidence="4 5" key="1">
    <citation type="journal article" date="2012" name="Proc. Natl. Acad. Sci. U.S.A.">
        <title>Comparative genomics of Ceriporiopsis subvermispora and Phanerochaete chrysosporium provide insight into selective ligninolysis.</title>
        <authorList>
            <person name="Fernandez-Fueyo E."/>
            <person name="Ruiz-Duenas F.J."/>
            <person name="Ferreira P."/>
            <person name="Floudas D."/>
            <person name="Hibbett D.S."/>
            <person name="Canessa P."/>
            <person name="Larrondo L.F."/>
            <person name="James T.Y."/>
            <person name="Seelenfreund D."/>
            <person name="Lobos S."/>
            <person name="Polanco R."/>
            <person name="Tello M."/>
            <person name="Honda Y."/>
            <person name="Watanabe T."/>
            <person name="Watanabe T."/>
            <person name="Ryu J.S."/>
            <person name="Kubicek C.P."/>
            <person name="Schmoll M."/>
            <person name="Gaskell J."/>
            <person name="Hammel K.E."/>
            <person name="St John F.J."/>
            <person name="Vanden Wymelenberg A."/>
            <person name="Sabat G."/>
            <person name="Splinter BonDurant S."/>
            <person name="Syed K."/>
            <person name="Yadav J.S."/>
            <person name="Doddapaneni H."/>
            <person name="Subramanian V."/>
            <person name="Lavin J.L."/>
            <person name="Oguiza J.A."/>
            <person name="Perez G."/>
            <person name="Pisabarro A.G."/>
            <person name="Ramirez L."/>
            <person name="Santoyo F."/>
            <person name="Master E."/>
            <person name="Coutinho P.M."/>
            <person name="Henrissat B."/>
            <person name="Lombard V."/>
            <person name="Magnuson J.K."/>
            <person name="Kuees U."/>
            <person name="Hori C."/>
            <person name="Igarashi K."/>
            <person name="Samejima M."/>
            <person name="Held B.W."/>
            <person name="Barry K.W."/>
            <person name="LaButti K.M."/>
            <person name="Lapidus A."/>
            <person name="Lindquist E.A."/>
            <person name="Lucas S.M."/>
            <person name="Riley R."/>
            <person name="Salamov A.A."/>
            <person name="Hoffmeister D."/>
            <person name="Schwenk D."/>
            <person name="Hadar Y."/>
            <person name="Yarden O."/>
            <person name="de Vries R.P."/>
            <person name="Wiebenga A."/>
            <person name="Stenlid J."/>
            <person name="Eastwood D."/>
            <person name="Grigoriev I.V."/>
            <person name="Berka R.M."/>
            <person name="Blanchette R.A."/>
            <person name="Kersten P."/>
            <person name="Martinez A.T."/>
            <person name="Vicuna R."/>
            <person name="Cullen D."/>
        </authorList>
    </citation>
    <scope>NUCLEOTIDE SEQUENCE [LARGE SCALE GENOMIC DNA]</scope>
    <source>
        <strain evidence="4 5">B</strain>
    </source>
</reference>
<comment type="similarity">
    <text evidence="1">Belongs to the peptidase S33 family.</text>
</comment>
<keyword evidence="5" id="KW-1185">Reference proteome</keyword>
<dbReference type="SUPFAM" id="SSF53474">
    <property type="entry name" value="alpha/beta-Hydrolases"/>
    <property type="match status" value="1"/>
</dbReference>
<gene>
    <name evidence="4" type="ORF">CERSUDRAFT_136695</name>
</gene>
<dbReference type="PANTHER" id="PTHR43433">
    <property type="entry name" value="HYDROLASE, ALPHA/BETA FOLD FAMILY PROTEIN"/>
    <property type="match status" value="1"/>
</dbReference>
<dbReference type="GO" id="GO:0006508">
    <property type="term" value="P:proteolysis"/>
    <property type="evidence" value="ECO:0007669"/>
    <property type="project" value="InterPro"/>
</dbReference>
<evidence type="ECO:0000313" key="4">
    <source>
        <dbReference type="EMBL" id="EMD37828.1"/>
    </source>
</evidence>
<dbReference type="Gene3D" id="3.40.50.1820">
    <property type="entry name" value="alpha/beta hydrolase"/>
    <property type="match status" value="1"/>
</dbReference>
<dbReference type="OrthoDB" id="190201at2759"/>
<dbReference type="InterPro" id="IPR000073">
    <property type="entry name" value="AB_hydrolase_1"/>
</dbReference>
<dbReference type="STRING" id="914234.M2QLB7"/>
<dbReference type="Pfam" id="PF00561">
    <property type="entry name" value="Abhydrolase_1"/>
    <property type="match status" value="1"/>
</dbReference>
<name>M2QLB7_CERS8</name>
<dbReference type="PIRSF" id="PIRSF005539">
    <property type="entry name" value="Pept_S33_TRI_F1"/>
    <property type="match status" value="1"/>
</dbReference>
<dbReference type="GO" id="GO:0008233">
    <property type="term" value="F:peptidase activity"/>
    <property type="evidence" value="ECO:0007669"/>
    <property type="project" value="InterPro"/>
</dbReference>
<dbReference type="InterPro" id="IPR005945">
    <property type="entry name" value="Pro_imino_pep"/>
</dbReference>
<keyword evidence="2" id="KW-0378">Hydrolase</keyword>
<dbReference type="PRINTS" id="PR00793">
    <property type="entry name" value="PROAMNOPTASE"/>
</dbReference>
<evidence type="ECO:0000256" key="2">
    <source>
        <dbReference type="ARBA" id="ARBA00022801"/>
    </source>
</evidence>
<sequence length="302" mass="33591">MAEKTGTVPFVYQGETFNTWYKVVGELKPGVRPLVTLHGGPGIPHQYMLSHVELAGSPSNRAVVFYDQIGCGLSTHAPDKPAEFWSPALFMDELDNVLAHFSIAGDFDLLGHSWGGMLAAQYAAERRPAGLRHLILTSAPAAMDLWSKGTRALMEGLPSDIREVIERCEREGKTDTPEYEEATSVFYNKHVCRLSPWPEGLQAAFGEMSKDPTVYRAMVGPSEVLITGTLKGWSVVDILFNISVPTLLINGHHDETQDVGVLPFFLHIPKVRWVQFASSSHMSFHEEKDRYMSTVENFLTEV</sequence>
<dbReference type="NCBIfam" id="TIGR01250">
    <property type="entry name" value="pro_imino_pep_2"/>
    <property type="match status" value="1"/>
</dbReference>
<evidence type="ECO:0000256" key="1">
    <source>
        <dbReference type="ARBA" id="ARBA00010088"/>
    </source>
</evidence>